<name>A0ABX8CAH5_9ACTN</name>
<organism evidence="1 2">
    <name type="scientific">Nocardiopsis akebiae</name>
    <dbReference type="NCBI Taxonomy" id="2831968"/>
    <lineage>
        <taxon>Bacteria</taxon>
        <taxon>Bacillati</taxon>
        <taxon>Actinomycetota</taxon>
        <taxon>Actinomycetes</taxon>
        <taxon>Streptosporangiales</taxon>
        <taxon>Nocardiopsidaceae</taxon>
        <taxon>Nocardiopsis</taxon>
    </lineage>
</organism>
<dbReference type="Proteomes" id="UP000678016">
    <property type="component" value="Chromosome"/>
</dbReference>
<dbReference type="RefSeq" id="WP_212643268.1">
    <property type="nucleotide sequence ID" value="NZ_CP074132.1"/>
</dbReference>
<accession>A0ABX8CAH5</accession>
<evidence type="ECO:0000313" key="1">
    <source>
        <dbReference type="EMBL" id="QUX30509.1"/>
    </source>
</evidence>
<keyword evidence="2" id="KW-1185">Reference proteome</keyword>
<reference evidence="2" key="1">
    <citation type="submission" date="2021-05" db="EMBL/GenBank/DDBJ databases">
        <title>Direct Submission.</title>
        <authorList>
            <person name="Li K."/>
            <person name="Gao J."/>
        </authorList>
    </citation>
    <scope>NUCLEOTIDE SEQUENCE [LARGE SCALE GENOMIC DNA]</scope>
    <source>
        <strain evidence="2">HDS12</strain>
    </source>
</reference>
<sequence length="71" mass="7879">MSDRPRQNPVDALVRWEDHGAVWRVVGRTASEVTVALHRCDGGEEVERLTSGDPDLLAFVDERLSPRPPAS</sequence>
<evidence type="ECO:0000313" key="2">
    <source>
        <dbReference type="Proteomes" id="UP000678016"/>
    </source>
</evidence>
<proteinExistence type="predicted"/>
<dbReference type="EMBL" id="CP074132">
    <property type="protein sequence ID" value="QUX30509.1"/>
    <property type="molecule type" value="Genomic_DNA"/>
</dbReference>
<gene>
    <name evidence="1" type="ORF">KGD83_08355</name>
</gene>
<protein>
    <submittedName>
        <fullName evidence="1">Uncharacterized protein</fullName>
    </submittedName>
</protein>